<protein>
    <recommendedName>
        <fullName evidence="2">pyridoxal kinase</fullName>
        <ecNumber evidence="2">2.7.1.35</ecNumber>
    </recommendedName>
</protein>
<feature type="domain" description="Pyridoxamine kinase/Phosphomethylpyrimidine kinase" evidence="7">
    <location>
        <begin position="118"/>
        <end position="229"/>
    </location>
</feature>
<evidence type="ECO:0000256" key="2">
    <source>
        <dbReference type="ARBA" id="ARBA00012104"/>
    </source>
</evidence>
<dbReference type="NCBIfam" id="TIGR00687">
    <property type="entry name" value="pyridox_kin"/>
    <property type="match status" value="1"/>
</dbReference>
<dbReference type="InterPro" id="IPR004625">
    <property type="entry name" value="PyrdxlKinase"/>
</dbReference>
<dbReference type="AlphaFoldDB" id="A0A498IIM5"/>
<dbReference type="GO" id="GO:0008478">
    <property type="term" value="F:pyridoxal kinase activity"/>
    <property type="evidence" value="ECO:0007669"/>
    <property type="project" value="UniProtKB-EC"/>
</dbReference>
<keyword evidence="6" id="KW-0067">ATP-binding</keyword>
<name>A0A498IIM5_MALDO</name>
<dbReference type="GO" id="GO:0005524">
    <property type="term" value="F:ATP binding"/>
    <property type="evidence" value="ECO:0007669"/>
    <property type="project" value="UniProtKB-KW"/>
</dbReference>
<evidence type="ECO:0000256" key="3">
    <source>
        <dbReference type="ARBA" id="ARBA00022679"/>
    </source>
</evidence>
<dbReference type="EMBL" id="RDQH01000338">
    <property type="protein sequence ID" value="RXH81083.1"/>
    <property type="molecule type" value="Genomic_DNA"/>
</dbReference>
<evidence type="ECO:0000313" key="8">
    <source>
        <dbReference type="EMBL" id="RXH81083.1"/>
    </source>
</evidence>
<keyword evidence="5" id="KW-0418">Kinase</keyword>
<reference evidence="8 9" key="1">
    <citation type="submission" date="2018-10" db="EMBL/GenBank/DDBJ databases">
        <title>A high-quality apple genome assembly.</title>
        <authorList>
            <person name="Hu J."/>
        </authorList>
    </citation>
    <scope>NUCLEOTIDE SEQUENCE [LARGE SCALE GENOMIC DNA]</scope>
    <source>
        <strain evidence="9">cv. HFTH1</strain>
        <tissue evidence="8">Young leaf</tissue>
    </source>
</reference>
<dbReference type="CDD" id="cd01173">
    <property type="entry name" value="pyridoxal_pyridoxamine_kinase"/>
    <property type="match status" value="1"/>
</dbReference>
<dbReference type="PANTHER" id="PTHR10534">
    <property type="entry name" value="PYRIDOXAL KINASE"/>
    <property type="match status" value="1"/>
</dbReference>
<dbReference type="InterPro" id="IPR029056">
    <property type="entry name" value="Ribokinase-like"/>
</dbReference>
<keyword evidence="9" id="KW-1185">Reference proteome</keyword>
<dbReference type="InterPro" id="IPR013749">
    <property type="entry name" value="PM/HMP-P_kinase-1"/>
</dbReference>
<evidence type="ECO:0000256" key="5">
    <source>
        <dbReference type="ARBA" id="ARBA00022777"/>
    </source>
</evidence>
<keyword evidence="3" id="KW-0808">Transferase</keyword>
<comment type="similarity">
    <text evidence="1">Belongs to the pyridoxine kinase family.</text>
</comment>
<accession>A0A498IIM5</accession>
<evidence type="ECO:0000256" key="1">
    <source>
        <dbReference type="ARBA" id="ARBA00008805"/>
    </source>
</evidence>
<evidence type="ECO:0000256" key="6">
    <source>
        <dbReference type="ARBA" id="ARBA00022840"/>
    </source>
</evidence>
<dbReference type="PANTHER" id="PTHR10534:SF2">
    <property type="entry name" value="PYRIDOXAL KINASE"/>
    <property type="match status" value="1"/>
</dbReference>
<evidence type="ECO:0000256" key="4">
    <source>
        <dbReference type="ARBA" id="ARBA00022741"/>
    </source>
</evidence>
<dbReference type="EC" id="2.7.1.35" evidence="2"/>
<evidence type="ECO:0000313" key="9">
    <source>
        <dbReference type="Proteomes" id="UP000290289"/>
    </source>
</evidence>
<dbReference type="Pfam" id="PF08543">
    <property type="entry name" value="Phos_pyr_kin"/>
    <property type="match status" value="1"/>
</dbReference>
<organism evidence="8 9">
    <name type="scientific">Malus domestica</name>
    <name type="common">Apple</name>
    <name type="synonym">Pyrus malus</name>
    <dbReference type="NCBI Taxonomy" id="3750"/>
    <lineage>
        <taxon>Eukaryota</taxon>
        <taxon>Viridiplantae</taxon>
        <taxon>Streptophyta</taxon>
        <taxon>Embryophyta</taxon>
        <taxon>Tracheophyta</taxon>
        <taxon>Spermatophyta</taxon>
        <taxon>Magnoliopsida</taxon>
        <taxon>eudicotyledons</taxon>
        <taxon>Gunneridae</taxon>
        <taxon>Pentapetalae</taxon>
        <taxon>rosids</taxon>
        <taxon>fabids</taxon>
        <taxon>Rosales</taxon>
        <taxon>Rosaceae</taxon>
        <taxon>Amygdaloideae</taxon>
        <taxon>Maleae</taxon>
        <taxon>Malus</taxon>
    </lineage>
</organism>
<dbReference type="Proteomes" id="UP000290289">
    <property type="component" value="Chromosome 12"/>
</dbReference>
<dbReference type="Gene3D" id="3.40.1190.20">
    <property type="match status" value="1"/>
</dbReference>
<dbReference type="GO" id="GO:0009443">
    <property type="term" value="P:pyridoxal 5'-phosphate salvage"/>
    <property type="evidence" value="ECO:0007669"/>
    <property type="project" value="InterPro"/>
</dbReference>
<proteinExistence type="inferred from homology"/>
<dbReference type="STRING" id="3750.A0A498IIM5"/>
<gene>
    <name evidence="8" type="ORF">DVH24_004997</name>
</gene>
<evidence type="ECO:0000259" key="7">
    <source>
        <dbReference type="Pfam" id="PF08543"/>
    </source>
</evidence>
<comment type="caution">
    <text evidence="8">The sequence shown here is derived from an EMBL/GenBank/DDBJ whole genome shotgun (WGS) entry which is preliminary data.</text>
</comment>
<dbReference type="SUPFAM" id="SSF53613">
    <property type="entry name" value="Ribokinase-like"/>
    <property type="match status" value="1"/>
</dbReference>
<keyword evidence="4" id="KW-0547">Nucleotide-binding</keyword>
<dbReference type="GO" id="GO:0005829">
    <property type="term" value="C:cytosol"/>
    <property type="evidence" value="ECO:0007669"/>
    <property type="project" value="TreeGrafter"/>
</dbReference>
<sequence length="334" mass="37441">MAPPVLSLVLPSETGRVLSIQSHTVQVLPIPFADFWVNFLVCLVAEKLEKLEALLRPRLARRPVMDRTIIYPWTVLESRIKVKRYPTFKGQVLNGQQLWELVEGLEANELLYYTHLLTGYIGSVSFLSTVLEVVNKLRSVNPKLTYVCDPVMGDEGKLYVPQELVAVYREKVVPVASMLTPNQFEAELLTNSRIESEKDGREACNLLHAAGPSMVVITSININGNLLLIGSHQKEKGLPAEQFKIVIPKIPAYFTGTGDLTTALLLGWSNKYPDNLEKAAELAVSSLQALLRRTISDYKSAGHDPKSTSLEIRLIQSQDDIRNPEIKFRAERYT</sequence>